<organism evidence="6 7">
    <name type="scientific">Leptidea sinapis</name>
    <dbReference type="NCBI Taxonomy" id="189913"/>
    <lineage>
        <taxon>Eukaryota</taxon>
        <taxon>Metazoa</taxon>
        <taxon>Ecdysozoa</taxon>
        <taxon>Arthropoda</taxon>
        <taxon>Hexapoda</taxon>
        <taxon>Insecta</taxon>
        <taxon>Pterygota</taxon>
        <taxon>Neoptera</taxon>
        <taxon>Endopterygota</taxon>
        <taxon>Lepidoptera</taxon>
        <taxon>Glossata</taxon>
        <taxon>Ditrysia</taxon>
        <taxon>Papilionoidea</taxon>
        <taxon>Pieridae</taxon>
        <taxon>Dismorphiinae</taxon>
        <taxon>Leptidea</taxon>
    </lineage>
</organism>
<dbReference type="Proteomes" id="UP000324832">
    <property type="component" value="Unassembled WGS sequence"/>
</dbReference>
<feature type="transmembrane region" description="Helical" evidence="5">
    <location>
        <begin position="42"/>
        <end position="61"/>
    </location>
</feature>
<feature type="transmembrane region" description="Helical" evidence="5">
    <location>
        <begin position="20"/>
        <end position="36"/>
    </location>
</feature>
<name>A0A5E4R5V9_9NEOP</name>
<accession>A0A5E4R5V9</accession>
<evidence type="ECO:0000256" key="2">
    <source>
        <dbReference type="ARBA" id="ARBA00022692"/>
    </source>
</evidence>
<evidence type="ECO:0000256" key="3">
    <source>
        <dbReference type="ARBA" id="ARBA00022989"/>
    </source>
</evidence>
<evidence type="ECO:0000313" key="7">
    <source>
        <dbReference type="Proteomes" id="UP000324832"/>
    </source>
</evidence>
<feature type="transmembrane region" description="Helical" evidence="5">
    <location>
        <begin position="107"/>
        <end position="131"/>
    </location>
</feature>
<dbReference type="GO" id="GO:0006820">
    <property type="term" value="P:monoatomic anion transport"/>
    <property type="evidence" value="ECO:0007669"/>
    <property type="project" value="TreeGrafter"/>
</dbReference>
<dbReference type="InterPro" id="IPR036259">
    <property type="entry name" value="MFS_trans_sf"/>
</dbReference>
<evidence type="ECO:0000256" key="1">
    <source>
        <dbReference type="ARBA" id="ARBA00004141"/>
    </source>
</evidence>
<proteinExistence type="predicted"/>
<evidence type="ECO:0000256" key="4">
    <source>
        <dbReference type="ARBA" id="ARBA00023136"/>
    </source>
</evidence>
<reference evidence="6 7" key="1">
    <citation type="submission" date="2017-07" db="EMBL/GenBank/DDBJ databases">
        <authorList>
            <person name="Talla V."/>
            <person name="Backstrom N."/>
        </authorList>
    </citation>
    <scope>NUCLEOTIDE SEQUENCE [LARGE SCALE GENOMIC DNA]</scope>
</reference>
<evidence type="ECO:0000313" key="6">
    <source>
        <dbReference type="EMBL" id="VVD05425.1"/>
    </source>
</evidence>
<feature type="transmembrane region" description="Helical" evidence="5">
    <location>
        <begin position="246"/>
        <end position="265"/>
    </location>
</feature>
<dbReference type="EMBL" id="FZQP02006970">
    <property type="protein sequence ID" value="VVD05425.1"/>
    <property type="molecule type" value="Genomic_DNA"/>
</dbReference>
<keyword evidence="3 5" id="KW-1133">Transmembrane helix</keyword>
<sequence>MAEPPHNAKPKGVGVRHLQTFLLFLGMLLAYSMRYFKWSLSVQSLILSSFFWGYVVLQIPAGALARRIGGKPLMLGALTVNTAVQGFVFPSTHYLASQWIPLEEKGILTTIIYAGGQLGIGVQLVAAGFIAAAWGWPAIFYVNGALGIAWLLVYALYGSSSPEQSRHISAEELSYIQVSLGTGGKPKRHPVPWRRLATCLPFWAAVNGLLSSLPYLVMYLLSFPMGMMTDLIIRRGWLSISNTRKLSNSIGLWGPALALIGLSYIPKGSMALAVVMLTVTVGMNAGQYTGYPLVFIDLAPNFSSVLMGTSNTIAERPAGVAQGVLPGVCHLLLLKPVLRAVHYVRATILERANRAELQRHRKERNGDDVFV</sequence>
<dbReference type="InterPro" id="IPR050382">
    <property type="entry name" value="MFS_Na/Anion_cotransporter"/>
</dbReference>
<keyword evidence="2 5" id="KW-0812">Transmembrane</keyword>
<dbReference type="PANTHER" id="PTHR11662">
    <property type="entry name" value="SOLUTE CARRIER FAMILY 17"/>
    <property type="match status" value="1"/>
</dbReference>
<dbReference type="GO" id="GO:0022857">
    <property type="term" value="F:transmembrane transporter activity"/>
    <property type="evidence" value="ECO:0007669"/>
    <property type="project" value="InterPro"/>
</dbReference>
<dbReference type="InterPro" id="IPR011701">
    <property type="entry name" value="MFS"/>
</dbReference>
<dbReference type="SUPFAM" id="SSF103473">
    <property type="entry name" value="MFS general substrate transporter"/>
    <property type="match status" value="1"/>
</dbReference>
<feature type="transmembrane region" description="Helical" evidence="5">
    <location>
        <begin position="138"/>
        <end position="157"/>
    </location>
</feature>
<feature type="transmembrane region" description="Helical" evidence="5">
    <location>
        <begin position="73"/>
        <end position="95"/>
    </location>
</feature>
<evidence type="ECO:0000256" key="5">
    <source>
        <dbReference type="SAM" id="Phobius"/>
    </source>
</evidence>
<keyword evidence="4 5" id="KW-0472">Membrane</keyword>
<dbReference type="PANTHER" id="PTHR11662:SF280">
    <property type="entry name" value="FI21844P1-RELATED"/>
    <property type="match status" value="1"/>
</dbReference>
<comment type="subcellular location">
    <subcellularLocation>
        <location evidence="1">Membrane</location>
        <topology evidence="1">Multi-pass membrane protein</topology>
    </subcellularLocation>
</comment>
<keyword evidence="7" id="KW-1185">Reference proteome</keyword>
<protein>
    <recommendedName>
        <fullName evidence="8">Major facilitator superfamily (MFS) profile domain-containing protein</fullName>
    </recommendedName>
</protein>
<dbReference type="AlphaFoldDB" id="A0A5E4R5V9"/>
<dbReference type="GO" id="GO:0016020">
    <property type="term" value="C:membrane"/>
    <property type="evidence" value="ECO:0007669"/>
    <property type="project" value="UniProtKB-SubCell"/>
</dbReference>
<gene>
    <name evidence="6" type="ORF">LSINAPIS_LOCUS14971</name>
</gene>
<evidence type="ECO:0008006" key="8">
    <source>
        <dbReference type="Google" id="ProtNLM"/>
    </source>
</evidence>
<dbReference type="Gene3D" id="1.20.1250.20">
    <property type="entry name" value="MFS general substrate transporter like domains"/>
    <property type="match status" value="1"/>
</dbReference>
<feature type="transmembrane region" description="Helical" evidence="5">
    <location>
        <begin position="202"/>
        <end position="225"/>
    </location>
</feature>
<dbReference type="Pfam" id="PF07690">
    <property type="entry name" value="MFS_1"/>
    <property type="match status" value="1"/>
</dbReference>